<feature type="domain" description="UvrD-like helicase C-terminal" evidence="13">
    <location>
        <begin position="298"/>
        <end position="544"/>
    </location>
</feature>
<evidence type="ECO:0000256" key="9">
    <source>
        <dbReference type="ARBA" id="ARBA00048988"/>
    </source>
</evidence>
<comment type="caution">
    <text evidence="14">The sequence shown here is derived from an EMBL/GenBank/DDBJ whole genome shotgun (WGS) entry which is preliminary data.</text>
</comment>
<keyword evidence="2 10" id="KW-0547">Nucleotide-binding</keyword>
<dbReference type="GO" id="GO:0004386">
    <property type="term" value="F:helicase activity"/>
    <property type="evidence" value="ECO:0007669"/>
    <property type="project" value="UniProtKB-KW"/>
</dbReference>
<dbReference type="InterPro" id="IPR000212">
    <property type="entry name" value="DNA_helicase_UvrD/REP"/>
</dbReference>
<protein>
    <recommendedName>
        <fullName evidence="8">DNA 3'-5' helicase</fullName>
        <ecNumber evidence="8">5.6.2.4</ecNumber>
    </recommendedName>
</protein>
<proteinExistence type="inferred from homology"/>
<accession>A0ABT2HXS9</accession>
<evidence type="ECO:0000259" key="12">
    <source>
        <dbReference type="PROSITE" id="PS51198"/>
    </source>
</evidence>
<dbReference type="Proteomes" id="UP001525379">
    <property type="component" value="Unassembled WGS sequence"/>
</dbReference>
<sequence>MNTTPPAPATEASLLAGLNEQQRQAALQLVGPVAILAGAGTGKTRTITHRIAYGLHIGVYEPGNVLALTFTAKAAGELRGRLRELGAPTVQARTFHSAALRQLGHFWPHTVGGPAPAILNNKGALIAQAGERIRLKLDPATVRDVASEIEWRKVSERSLNEYQAALGHERPLLDGLSADQLVDLMQAYEDTKDERRQIDFEDVLLATAGMLELEPWVAHTLRQQYRYFVVDEYQDVSPLQQRLIDLWLGDRNNLCVVGDPAQMIYSFTGADSHYLTGFSDRFPGARIFELQANYRSTPPILEVANAISRQIPHSIELFAADPEANRHRHVLPIVHEEHDDTSEAEHIADAIARELALGTPAEEIAVLTRVNAQAEAITQALARRDIPMRLPGQRPFFDEPAVRQAMTAIRSQALVDTNTKPLFQIVSDILRDAGWTQEPPAREGALRDRWMLWNRLLQLAEEQPTGTTLAAFASQLGERARLQFEPTMPTVSVLTVHTAKGLEWEIVYLAGCVEGLMPISYAQTPAEIEEERRLFYVAVTRAKRRLELFVPRHSSGRERRQETSRFIGELGPRVRTSLYVPDQQRHLSEEPQDTGPSAASA</sequence>
<evidence type="ECO:0000256" key="5">
    <source>
        <dbReference type="ARBA" id="ARBA00022840"/>
    </source>
</evidence>
<keyword evidence="15" id="KW-1185">Reference proteome</keyword>
<feature type="binding site" evidence="10">
    <location>
        <begin position="37"/>
        <end position="44"/>
    </location>
    <ligand>
        <name>ATP</name>
        <dbReference type="ChEBI" id="CHEBI:30616"/>
    </ligand>
</feature>
<dbReference type="PANTHER" id="PTHR11070">
    <property type="entry name" value="UVRD / RECB / PCRA DNA HELICASE FAMILY MEMBER"/>
    <property type="match status" value="1"/>
</dbReference>
<evidence type="ECO:0000256" key="10">
    <source>
        <dbReference type="PROSITE-ProRule" id="PRU00560"/>
    </source>
</evidence>
<keyword evidence="6" id="KW-0413">Isomerase</keyword>
<dbReference type="CDD" id="cd17932">
    <property type="entry name" value="DEXQc_UvrD"/>
    <property type="match status" value="1"/>
</dbReference>
<reference evidence="14 15" key="1">
    <citation type="submission" date="2022-04" db="EMBL/GenBank/DDBJ databases">
        <title>Human microbiome associated bacterial genomes.</title>
        <authorList>
            <person name="Sandstrom S."/>
            <person name="Salamzade R."/>
            <person name="Kalan L.R."/>
        </authorList>
    </citation>
    <scope>NUCLEOTIDE SEQUENCE [LARGE SCALE GENOMIC DNA]</scope>
    <source>
        <strain evidence="15">p3-SID1799</strain>
    </source>
</reference>
<evidence type="ECO:0000256" key="3">
    <source>
        <dbReference type="ARBA" id="ARBA00022801"/>
    </source>
</evidence>
<feature type="domain" description="UvrD-like helicase ATP-binding" evidence="12">
    <location>
        <begin position="16"/>
        <end position="297"/>
    </location>
</feature>
<evidence type="ECO:0000256" key="6">
    <source>
        <dbReference type="ARBA" id="ARBA00023235"/>
    </source>
</evidence>
<dbReference type="PANTHER" id="PTHR11070:SF69">
    <property type="entry name" value="ATP-DEPENDENT DNA HELICASE UVRD2"/>
    <property type="match status" value="1"/>
</dbReference>
<dbReference type="EC" id="5.6.2.4" evidence="8"/>
<dbReference type="EMBL" id="JALXSQ010000026">
    <property type="protein sequence ID" value="MCT2043129.1"/>
    <property type="molecule type" value="Genomic_DNA"/>
</dbReference>
<feature type="region of interest" description="Disordered" evidence="11">
    <location>
        <begin position="579"/>
        <end position="601"/>
    </location>
</feature>
<dbReference type="InterPro" id="IPR014017">
    <property type="entry name" value="DNA_helicase_UvrD-like_C"/>
</dbReference>
<dbReference type="Gene3D" id="3.40.50.300">
    <property type="entry name" value="P-loop containing nucleotide triphosphate hydrolases"/>
    <property type="match status" value="3"/>
</dbReference>
<keyword evidence="5 10" id="KW-0067">ATP-binding</keyword>
<organism evidence="14 15">
    <name type="scientific">Pseudoclavibacter albus</name>
    <dbReference type="NCBI Taxonomy" id="272241"/>
    <lineage>
        <taxon>Bacteria</taxon>
        <taxon>Bacillati</taxon>
        <taxon>Actinomycetota</taxon>
        <taxon>Actinomycetes</taxon>
        <taxon>Micrococcales</taxon>
        <taxon>Microbacteriaceae</taxon>
        <taxon>Pseudoclavibacter</taxon>
    </lineage>
</organism>
<dbReference type="RefSeq" id="WP_260104390.1">
    <property type="nucleotide sequence ID" value="NZ_JALXSQ010000026.1"/>
</dbReference>
<dbReference type="SUPFAM" id="SSF52540">
    <property type="entry name" value="P-loop containing nucleoside triphosphate hydrolases"/>
    <property type="match status" value="1"/>
</dbReference>
<comment type="catalytic activity">
    <reaction evidence="7">
        <text>Couples ATP hydrolysis with the unwinding of duplex DNA by translocating in the 3'-5' direction.</text>
        <dbReference type="EC" id="5.6.2.4"/>
    </reaction>
</comment>
<dbReference type="Pfam" id="PF00580">
    <property type="entry name" value="UvrD-helicase"/>
    <property type="match status" value="1"/>
</dbReference>
<evidence type="ECO:0000313" key="15">
    <source>
        <dbReference type="Proteomes" id="UP001525379"/>
    </source>
</evidence>
<dbReference type="PROSITE" id="PS51217">
    <property type="entry name" value="UVRD_HELICASE_CTER"/>
    <property type="match status" value="1"/>
</dbReference>
<evidence type="ECO:0000256" key="4">
    <source>
        <dbReference type="ARBA" id="ARBA00022806"/>
    </source>
</evidence>
<comment type="catalytic activity">
    <reaction evidence="9">
        <text>ATP + H2O = ADP + phosphate + H(+)</text>
        <dbReference type="Rhea" id="RHEA:13065"/>
        <dbReference type="ChEBI" id="CHEBI:15377"/>
        <dbReference type="ChEBI" id="CHEBI:15378"/>
        <dbReference type="ChEBI" id="CHEBI:30616"/>
        <dbReference type="ChEBI" id="CHEBI:43474"/>
        <dbReference type="ChEBI" id="CHEBI:456216"/>
        <dbReference type="EC" id="5.6.2.4"/>
    </reaction>
</comment>
<evidence type="ECO:0000256" key="11">
    <source>
        <dbReference type="SAM" id="MobiDB-lite"/>
    </source>
</evidence>
<keyword evidence="4 10" id="KW-0347">Helicase</keyword>
<dbReference type="InterPro" id="IPR013986">
    <property type="entry name" value="DExx_box_DNA_helicase_dom_sf"/>
</dbReference>
<name>A0ABT2HXS9_9MICO</name>
<gene>
    <name evidence="14" type="ORF">M3D15_07270</name>
</gene>
<dbReference type="PROSITE" id="PS51198">
    <property type="entry name" value="UVRD_HELICASE_ATP_BIND"/>
    <property type="match status" value="1"/>
</dbReference>
<evidence type="ECO:0000256" key="1">
    <source>
        <dbReference type="ARBA" id="ARBA00009922"/>
    </source>
</evidence>
<comment type="similarity">
    <text evidence="1">Belongs to the helicase family. UvrD subfamily.</text>
</comment>
<dbReference type="Pfam" id="PF13361">
    <property type="entry name" value="UvrD_C"/>
    <property type="match status" value="2"/>
</dbReference>
<dbReference type="InterPro" id="IPR027417">
    <property type="entry name" value="P-loop_NTPase"/>
</dbReference>
<dbReference type="CDD" id="cd18807">
    <property type="entry name" value="SF1_C_UvrD"/>
    <property type="match status" value="1"/>
</dbReference>
<dbReference type="Gene3D" id="1.10.10.160">
    <property type="match status" value="1"/>
</dbReference>
<evidence type="ECO:0000313" key="14">
    <source>
        <dbReference type="EMBL" id="MCT2043129.1"/>
    </source>
</evidence>
<evidence type="ECO:0000256" key="2">
    <source>
        <dbReference type="ARBA" id="ARBA00022741"/>
    </source>
</evidence>
<evidence type="ECO:0000256" key="7">
    <source>
        <dbReference type="ARBA" id="ARBA00034617"/>
    </source>
</evidence>
<keyword evidence="3 10" id="KW-0378">Hydrolase</keyword>
<dbReference type="InterPro" id="IPR014016">
    <property type="entry name" value="UvrD-like_ATP-bd"/>
</dbReference>
<evidence type="ECO:0000259" key="13">
    <source>
        <dbReference type="PROSITE" id="PS51217"/>
    </source>
</evidence>
<evidence type="ECO:0000256" key="8">
    <source>
        <dbReference type="ARBA" id="ARBA00034808"/>
    </source>
</evidence>